<organism evidence="1 2">
    <name type="scientific">Trifolium pratense</name>
    <name type="common">Red clover</name>
    <dbReference type="NCBI Taxonomy" id="57577"/>
    <lineage>
        <taxon>Eukaryota</taxon>
        <taxon>Viridiplantae</taxon>
        <taxon>Streptophyta</taxon>
        <taxon>Embryophyta</taxon>
        <taxon>Tracheophyta</taxon>
        <taxon>Spermatophyta</taxon>
        <taxon>Magnoliopsida</taxon>
        <taxon>eudicotyledons</taxon>
        <taxon>Gunneridae</taxon>
        <taxon>Pentapetalae</taxon>
        <taxon>rosids</taxon>
        <taxon>fabids</taxon>
        <taxon>Fabales</taxon>
        <taxon>Fabaceae</taxon>
        <taxon>Papilionoideae</taxon>
        <taxon>50 kb inversion clade</taxon>
        <taxon>NPAAA clade</taxon>
        <taxon>Hologalegina</taxon>
        <taxon>IRL clade</taxon>
        <taxon>Trifolieae</taxon>
        <taxon>Trifolium</taxon>
    </lineage>
</organism>
<accession>A0ACB0IY92</accession>
<evidence type="ECO:0000313" key="2">
    <source>
        <dbReference type="Proteomes" id="UP001177021"/>
    </source>
</evidence>
<evidence type="ECO:0000313" key="1">
    <source>
        <dbReference type="EMBL" id="CAJ2636612.1"/>
    </source>
</evidence>
<dbReference type="Proteomes" id="UP001177021">
    <property type="component" value="Unassembled WGS sequence"/>
</dbReference>
<gene>
    <name evidence="1" type="ORF">MILVUS5_LOCUS7083</name>
</gene>
<dbReference type="EMBL" id="CASHSV030000013">
    <property type="protein sequence ID" value="CAJ2636612.1"/>
    <property type="molecule type" value="Genomic_DNA"/>
</dbReference>
<sequence>MEKKSAAPVTNAMISKYIPKEITFTILSKLPLKSLKQFGCVRRSWSLLFANHHFMNMFRGNFLSNLHCCSYYNQASLLLKFPELEPLKDVLYTLSGKMFENKVKLDCSNAFTNQYLYRIFGFGSINGIVCLHEYDDIGKITLWNPATQEIKLIPPSPVVESSILDLSKDFVNLSCLSNLHGIGYDIVIDDYKVICYVCFFCDINEPLEDNQTNVFLYGFWEMYSLRSNSWKNLNVDMPSSMYCMDGTQVYIDGVCHWLCRENCPTGLCMVSFYLSNEEFVITLIPLDEDDCFKFEESYINLVMLNGFIALIFFHQETTTFHISILGELGFKKSWTKLFIVGPLPVLIFLSESAPKGKYFSKEKIIN</sequence>
<comment type="caution">
    <text evidence="1">The sequence shown here is derived from an EMBL/GenBank/DDBJ whole genome shotgun (WGS) entry which is preliminary data.</text>
</comment>
<reference evidence="1" key="1">
    <citation type="submission" date="2023-10" db="EMBL/GenBank/DDBJ databases">
        <authorList>
            <person name="Rodriguez Cubillos JULIANA M."/>
            <person name="De Vega J."/>
        </authorList>
    </citation>
    <scope>NUCLEOTIDE SEQUENCE</scope>
</reference>
<keyword evidence="2" id="KW-1185">Reference proteome</keyword>
<name>A0ACB0IY92_TRIPR</name>
<protein>
    <submittedName>
        <fullName evidence="1">Uncharacterized protein</fullName>
    </submittedName>
</protein>
<proteinExistence type="predicted"/>